<feature type="transmembrane region" description="Helical" evidence="1">
    <location>
        <begin position="183"/>
        <end position="213"/>
    </location>
</feature>
<protein>
    <recommendedName>
        <fullName evidence="4">O-antigen ligase family protein</fullName>
    </recommendedName>
</protein>
<gene>
    <name evidence="2" type="ORF">Q2T41_13600</name>
</gene>
<feature type="transmembrane region" description="Helical" evidence="1">
    <location>
        <begin position="219"/>
        <end position="236"/>
    </location>
</feature>
<feature type="transmembrane region" description="Helical" evidence="1">
    <location>
        <begin position="45"/>
        <end position="66"/>
    </location>
</feature>
<feature type="transmembrane region" description="Helical" evidence="1">
    <location>
        <begin position="354"/>
        <end position="372"/>
    </location>
</feature>
<feature type="transmembrane region" description="Helical" evidence="1">
    <location>
        <begin position="72"/>
        <end position="95"/>
    </location>
</feature>
<reference evidence="2" key="1">
    <citation type="journal article" date="2014" name="Int. J. Syst. Evol. Microbiol.">
        <title>Complete genome of a new Firmicutes species belonging to the dominant human colonic microbiota ('Ruminococcus bicirculans') reveals two chromosomes and a selective capacity to utilize plant glucans.</title>
        <authorList>
            <consortium name="NISC Comparative Sequencing Program"/>
            <person name="Wegmann U."/>
            <person name="Louis P."/>
            <person name="Goesmann A."/>
            <person name="Henrissat B."/>
            <person name="Duncan S.H."/>
            <person name="Flint H.J."/>
        </authorList>
    </citation>
    <scope>NUCLEOTIDE SEQUENCE</scope>
    <source>
        <strain evidence="2">CECT 8869</strain>
    </source>
</reference>
<keyword evidence="1" id="KW-0812">Transmembrane</keyword>
<feature type="transmembrane region" description="Helical" evidence="1">
    <location>
        <begin position="115"/>
        <end position="133"/>
    </location>
</feature>
<dbReference type="RefSeq" id="WP_304436507.1">
    <property type="nucleotide sequence ID" value="NZ_JAUKUC010000001.1"/>
</dbReference>
<evidence type="ECO:0000313" key="2">
    <source>
        <dbReference type="EMBL" id="MDO1513693.1"/>
    </source>
</evidence>
<dbReference type="EMBL" id="JAUKUC010000001">
    <property type="protein sequence ID" value="MDO1513693.1"/>
    <property type="molecule type" value="Genomic_DNA"/>
</dbReference>
<keyword evidence="1" id="KW-0472">Membrane</keyword>
<keyword evidence="3" id="KW-1185">Reference proteome</keyword>
<dbReference type="Proteomes" id="UP001168579">
    <property type="component" value="Unassembled WGS sequence"/>
</dbReference>
<accession>A0ABT8RS01</accession>
<proteinExistence type="predicted"/>
<evidence type="ECO:0000256" key="1">
    <source>
        <dbReference type="SAM" id="Phobius"/>
    </source>
</evidence>
<comment type="caution">
    <text evidence="2">The sequence shown here is derived from an EMBL/GenBank/DDBJ whole genome shotgun (WGS) entry which is preliminary data.</text>
</comment>
<reference evidence="2" key="2">
    <citation type="submission" date="2023-06" db="EMBL/GenBank/DDBJ databases">
        <authorList>
            <person name="Lucena T."/>
            <person name="Sun Q."/>
        </authorList>
    </citation>
    <scope>NUCLEOTIDE SEQUENCE</scope>
    <source>
        <strain evidence="2">CECT 8869</strain>
    </source>
</reference>
<name>A0ABT8RS01_9FLAO</name>
<feature type="transmembrane region" description="Helical" evidence="1">
    <location>
        <begin position="153"/>
        <end position="171"/>
    </location>
</feature>
<organism evidence="2 3">
    <name type="scientific">Maribacter confluentis</name>
    <dbReference type="NCBI Taxonomy" id="1656093"/>
    <lineage>
        <taxon>Bacteria</taxon>
        <taxon>Pseudomonadati</taxon>
        <taxon>Bacteroidota</taxon>
        <taxon>Flavobacteriia</taxon>
        <taxon>Flavobacteriales</taxon>
        <taxon>Flavobacteriaceae</taxon>
        <taxon>Maribacter</taxon>
    </lineage>
</organism>
<sequence length="386" mass="45701">MNSIKYFSIVEMIGTYGKLGIVLISILVFAPFVNRIGFRFTLRNVWAYWLIYLLLIFFSILYVFSYNEVGNLVYNITLVFYLFFYFFMINVLWGINFIKQKVESFEITKVEIFKVFRNALFWNLIFWFLIALINNYNFDDDFGDFGGFFQDKIHFGLFATTGFLVCFYMRYNDIERDDSKFNLIQILIYSVFAFYTSRNAILIVSVAVLYYFIIYNAKNYLYAIILSIIPFFLFYFDEIFYGISTERLNGLSSGRLEIWRITLIELFEKGIFFGNGLFNINNLVLEKNIGTGFHYLDTLEFLYFHSSWVELLAGGGVVVMLLFLWIIIKSWMYFSRIEKTVVFAILLGSTVESYLTQPFMLISILFYFVLIMNNSQMRVIKVNTTD</sequence>
<evidence type="ECO:0008006" key="4">
    <source>
        <dbReference type="Google" id="ProtNLM"/>
    </source>
</evidence>
<keyword evidence="1" id="KW-1133">Transmembrane helix</keyword>
<feature type="transmembrane region" description="Helical" evidence="1">
    <location>
        <begin position="12"/>
        <end position="33"/>
    </location>
</feature>
<evidence type="ECO:0000313" key="3">
    <source>
        <dbReference type="Proteomes" id="UP001168579"/>
    </source>
</evidence>
<feature type="transmembrane region" description="Helical" evidence="1">
    <location>
        <begin position="311"/>
        <end position="334"/>
    </location>
</feature>